<dbReference type="OrthoDB" id="4374883at2"/>
<keyword evidence="1" id="KW-1133">Transmembrane helix</keyword>
<dbReference type="Proteomes" id="UP000292118">
    <property type="component" value="Chromosome"/>
</dbReference>
<reference evidence="3 4" key="1">
    <citation type="submission" date="2019-01" db="EMBL/GenBank/DDBJ databases">
        <title>Genome sequencing of strain FW10M-9.</title>
        <authorList>
            <person name="Heo J."/>
            <person name="Kim S.-J."/>
            <person name="Kim J.-S."/>
            <person name="Hong S.-B."/>
            <person name="Kwon S.-W."/>
        </authorList>
    </citation>
    <scope>NUCLEOTIDE SEQUENCE [LARGE SCALE GENOMIC DNA]</scope>
    <source>
        <strain evidence="3 4">FW10M-9</strain>
    </source>
</reference>
<feature type="transmembrane region" description="Helical" evidence="1">
    <location>
        <begin position="56"/>
        <end position="83"/>
    </location>
</feature>
<dbReference type="Pfam" id="PF13828">
    <property type="entry name" value="DUF4190"/>
    <property type="match status" value="1"/>
</dbReference>
<name>A0A4P6F284_9MICO</name>
<sequence>MTHGSYGSFSAPAPRTEGVDGYAIAAIVTFPLGLVPIILGFVSLRRIRRTGQGGRVLAYVAIGLGVLSAIFGMALFMATMAILPELTGS</sequence>
<proteinExistence type="predicted"/>
<keyword evidence="1" id="KW-0812">Transmembrane</keyword>
<feature type="domain" description="DUF4190" evidence="2">
    <location>
        <begin position="24"/>
        <end position="74"/>
    </location>
</feature>
<dbReference type="KEGG" id="xya:ET471_04070"/>
<dbReference type="EMBL" id="CP035493">
    <property type="protein sequence ID" value="QAY69316.1"/>
    <property type="molecule type" value="Genomic_DNA"/>
</dbReference>
<evidence type="ECO:0000256" key="1">
    <source>
        <dbReference type="SAM" id="Phobius"/>
    </source>
</evidence>
<evidence type="ECO:0000259" key="2">
    <source>
        <dbReference type="Pfam" id="PF13828"/>
    </source>
</evidence>
<evidence type="ECO:0000313" key="3">
    <source>
        <dbReference type="EMBL" id="QAY69316.1"/>
    </source>
</evidence>
<evidence type="ECO:0000313" key="4">
    <source>
        <dbReference type="Proteomes" id="UP000292118"/>
    </source>
</evidence>
<protein>
    <submittedName>
        <fullName evidence="3">DUF4190 domain-containing protein</fullName>
    </submittedName>
</protein>
<accession>A0A4P6F284</accession>
<feature type="transmembrane region" description="Helical" evidence="1">
    <location>
        <begin position="22"/>
        <end position="44"/>
    </location>
</feature>
<dbReference type="AlphaFoldDB" id="A0A4P6F284"/>
<keyword evidence="1" id="KW-0472">Membrane</keyword>
<dbReference type="InterPro" id="IPR025241">
    <property type="entry name" value="DUF4190"/>
</dbReference>
<keyword evidence="4" id="KW-1185">Reference proteome</keyword>
<organism evidence="3 4">
    <name type="scientific">Xylanimonas protaetiae</name>
    <dbReference type="NCBI Taxonomy" id="2509457"/>
    <lineage>
        <taxon>Bacteria</taxon>
        <taxon>Bacillati</taxon>
        <taxon>Actinomycetota</taxon>
        <taxon>Actinomycetes</taxon>
        <taxon>Micrococcales</taxon>
        <taxon>Promicromonosporaceae</taxon>
        <taxon>Xylanimonas</taxon>
    </lineage>
</organism>
<gene>
    <name evidence="3" type="ORF">ET471_04070</name>
</gene>
<dbReference type="RefSeq" id="WP_129186716.1">
    <property type="nucleotide sequence ID" value="NZ_CP035493.1"/>
</dbReference>